<reference evidence="1 2" key="1">
    <citation type="submission" date="2019-08" db="EMBL/GenBank/DDBJ databases">
        <title>Draft genome sequences of two oriental melons (Cucumis melo L. var makuwa).</title>
        <authorList>
            <person name="Kwon S.-Y."/>
        </authorList>
    </citation>
    <scope>NUCLEOTIDE SEQUENCE [LARGE SCALE GENOMIC DNA]</scope>
    <source>
        <strain evidence="2">cv. SW 3</strain>
        <tissue evidence="1">Leaf</tissue>
    </source>
</reference>
<name>A0A5A7TR52_CUCMM</name>
<dbReference type="OrthoDB" id="997674at2759"/>
<proteinExistence type="predicted"/>
<dbReference type="Proteomes" id="UP000321393">
    <property type="component" value="Unassembled WGS sequence"/>
</dbReference>
<evidence type="ECO:0000313" key="2">
    <source>
        <dbReference type="Proteomes" id="UP000321393"/>
    </source>
</evidence>
<sequence length="181" mass="20260">MVTSGIRALLATWLNETQTRLKGLEEKVREVDALNAQVDGLPISELTLRVDSLEHKTTQVGSFECGSSSSSSVVHMEECIEELACSQKTMLKLFTDLSDHFKATIKTIKVEIAEMKMQVNLMMRAVGNPTLNQACNVLSRLKISKPKAFNGKHNAKGLEIFIFDIWSNTLRLVELILKKPR</sequence>
<dbReference type="EMBL" id="SSTE01015080">
    <property type="protein sequence ID" value="KAA0043659.1"/>
    <property type="molecule type" value="Genomic_DNA"/>
</dbReference>
<dbReference type="AlphaFoldDB" id="A0A5A7TR52"/>
<protein>
    <submittedName>
        <fullName evidence="1">Uncharacterized protein</fullName>
    </submittedName>
</protein>
<comment type="caution">
    <text evidence="1">The sequence shown here is derived from an EMBL/GenBank/DDBJ whole genome shotgun (WGS) entry which is preliminary data.</text>
</comment>
<organism evidence="1 2">
    <name type="scientific">Cucumis melo var. makuwa</name>
    <name type="common">Oriental melon</name>
    <dbReference type="NCBI Taxonomy" id="1194695"/>
    <lineage>
        <taxon>Eukaryota</taxon>
        <taxon>Viridiplantae</taxon>
        <taxon>Streptophyta</taxon>
        <taxon>Embryophyta</taxon>
        <taxon>Tracheophyta</taxon>
        <taxon>Spermatophyta</taxon>
        <taxon>Magnoliopsida</taxon>
        <taxon>eudicotyledons</taxon>
        <taxon>Gunneridae</taxon>
        <taxon>Pentapetalae</taxon>
        <taxon>rosids</taxon>
        <taxon>fabids</taxon>
        <taxon>Cucurbitales</taxon>
        <taxon>Cucurbitaceae</taxon>
        <taxon>Benincaseae</taxon>
        <taxon>Cucumis</taxon>
    </lineage>
</organism>
<gene>
    <name evidence="1" type="ORF">E6C27_scaffold320G001080</name>
</gene>
<accession>A0A5A7TR52</accession>
<evidence type="ECO:0000313" key="1">
    <source>
        <dbReference type="EMBL" id="KAA0043659.1"/>
    </source>
</evidence>